<dbReference type="InterPro" id="IPR024706">
    <property type="entry name" value="Peroxiredoxin_AhpC-typ"/>
</dbReference>
<evidence type="ECO:0000256" key="6">
    <source>
        <dbReference type="PIRSR" id="PIRSR000239-1"/>
    </source>
</evidence>
<dbReference type="RefSeq" id="WP_094365358.1">
    <property type="nucleotide sequence ID" value="NZ_NMVQ01000046.1"/>
</dbReference>
<sequence>MSVPGIGDRVGVVEATNQFGQGVRLGEGGWSLLFFYPFAFTGICTGELGRLRADRQAYADAGCRIAAISCDTMFSLRVFDDREGFGFDLVADHWPHGAIAERFGVFDAERGCAIRGSFLLDPDGVLRWSVVNPIGEGRDLDAHLAVVRELTSAGGDAPAAG</sequence>
<evidence type="ECO:0000256" key="4">
    <source>
        <dbReference type="ARBA" id="ARBA00023002"/>
    </source>
</evidence>
<dbReference type="PANTHER" id="PTHR10681:SF121">
    <property type="entry name" value="ALKYL HYDROPEROXIDE REDUCTASE C"/>
    <property type="match status" value="1"/>
</dbReference>
<evidence type="ECO:0000313" key="8">
    <source>
        <dbReference type="EMBL" id="OYO17279.1"/>
    </source>
</evidence>
<protein>
    <submittedName>
        <fullName evidence="8">Peroxiredoxin</fullName>
    </submittedName>
</protein>
<keyword evidence="5" id="KW-0676">Redox-active center</keyword>
<dbReference type="PIRSF" id="PIRSF000239">
    <property type="entry name" value="AHPC"/>
    <property type="match status" value="1"/>
</dbReference>
<evidence type="ECO:0000256" key="2">
    <source>
        <dbReference type="ARBA" id="ARBA00022559"/>
    </source>
</evidence>
<accession>A0A255GN99</accession>
<dbReference type="Pfam" id="PF00578">
    <property type="entry name" value="AhpC-TSA"/>
    <property type="match status" value="1"/>
</dbReference>
<proteinExistence type="inferred from homology"/>
<keyword evidence="9" id="KW-1185">Reference proteome</keyword>
<gene>
    <name evidence="8" type="ORF">CGZ93_17105</name>
</gene>
<evidence type="ECO:0000256" key="1">
    <source>
        <dbReference type="ARBA" id="ARBA00009796"/>
    </source>
</evidence>
<dbReference type="AlphaFoldDB" id="A0A255GN99"/>
<dbReference type="Gene3D" id="3.40.30.10">
    <property type="entry name" value="Glutaredoxin"/>
    <property type="match status" value="1"/>
</dbReference>
<dbReference type="InterPro" id="IPR000866">
    <property type="entry name" value="AhpC/TSA"/>
</dbReference>
<keyword evidence="3" id="KW-0049">Antioxidant</keyword>
<feature type="domain" description="Thioredoxin" evidence="7">
    <location>
        <begin position="4"/>
        <end position="152"/>
    </location>
</feature>
<name>A0A255GN99_9ACTN</name>
<dbReference type="PROSITE" id="PS51352">
    <property type="entry name" value="THIOREDOXIN_2"/>
    <property type="match status" value="1"/>
</dbReference>
<reference evidence="8 9" key="1">
    <citation type="submission" date="2017-07" db="EMBL/GenBank/DDBJ databases">
        <title>Draft whole genome sequences of clinical Proprionibacteriaceae strains.</title>
        <authorList>
            <person name="Bernier A.-M."/>
            <person name="Bernard K."/>
            <person name="Domingo M.-C."/>
        </authorList>
    </citation>
    <scope>NUCLEOTIDE SEQUENCE [LARGE SCALE GENOMIC DNA]</scope>
    <source>
        <strain evidence="8 9">NML 130396</strain>
    </source>
</reference>
<dbReference type="Proteomes" id="UP000216311">
    <property type="component" value="Unassembled WGS sequence"/>
</dbReference>
<evidence type="ECO:0000259" key="7">
    <source>
        <dbReference type="PROSITE" id="PS51352"/>
    </source>
</evidence>
<dbReference type="GO" id="GO:0042744">
    <property type="term" value="P:hydrogen peroxide catabolic process"/>
    <property type="evidence" value="ECO:0007669"/>
    <property type="project" value="TreeGrafter"/>
</dbReference>
<dbReference type="InterPro" id="IPR013766">
    <property type="entry name" value="Thioredoxin_domain"/>
</dbReference>
<dbReference type="InterPro" id="IPR036249">
    <property type="entry name" value="Thioredoxin-like_sf"/>
</dbReference>
<organism evidence="8 9">
    <name type="scientific">Enemella dayhoffiae</name>
    <dbReference type="NCBI Taxonomy" id="2016507"/>
    <lineage>
        <taxon>Bacteria</taxon>
        <taxon>Bacillati</taxon>
        <taxon>Actinomycetota</taxon>
        <taxon>Actinomycetes</taxon>
        <taxon>Propionibacteriales</taxon>
        <taxon>Propionibacteriaceae</taxon>
        <taxon>Enemella</taxon>
    </lineage>
</organism>
<dbReference type="EMBL" id="NMVQ01000046">
    <property type="protein sequence ID" value="OYO17279.1"/>
    <property type="molecule type" value="Genomic_DNA"/>
</dbReference>
<keyword evidence="2" id="KW-0575">Peroxidase</keyword>
<feature type="active site" description="Cysteine sulfenic acid (-SOH) intermediate; for peroxidase activity" evidence="6">
    <location>
        <position position="44"/>
    </location>
</feature>
<keyword evidence="4" id="KW-0560">Oxidoreductase</keyword>
<dbReference type="GO" id="GO:0033554">
    <property type="term" value="P:cellular response to stress"/>
    <property type="evidence" value="ECO:0007669"/>
    <property type="project" value="TreeGrafter"/>
</dbReference>
<comment type="similarity">
    <text evidence="1">Belongs to the peroxiredoxin family. AhpC/Prx1 subfamily.</text>
</comment>
<dbReference type="OrthoDB" id="9812811at2"/>
<dbReference type="PANTHER" id="PTHR10681">
    <property type="entry name" value="THIOREDOXIN PEROXIDASE"/>
    <property type="match status" value="1"/>
</dbReference>
<evidence type="ECO:0000313" key="9">
    <source>
        <dbReference type="Proteomes" id="UP000216311"/>
    </source>
</evidence>
<dbReference type="GO" id="GO:0045454">
    <property type="term" value="P:cell redox homeostasis"/>
    <property type="evidence" value="ECO:0007669"/>
    <property type="project" value="TreeGrafter"/>
</dbReference>
<evidence type="ECO:0000256" key="3">
    <source>
        <dbReference type="ARBA" id="ARBA00022862"/>
    </source>
</evidence>
<evidence type="ECO:0000256" key="5">
    <source>
        <dbReference type="ARBA" id="ARBA00023284"/>
    </source>
</evidence>
<dbReference type="SUPFAM" id="SSF52833">
    <property type="entry name" value="Thioredoxin-like"/>
    <property type="match status" value="1"/>
</dbReference>
<dbReference type="GO" id="GO:0008379">
    <property type="term" value="F:thioredoxin peroxidase activity"/>
    <property type="evidence" value="ECO:0007669"/>
    <property type="project" value="TreeGrafter"/>
</dbReference>
<dbReference type="InterPro" id="IPR050217">
    <property type="entry name" value="Peroxiredoxin"/>
</dbReference>
<dbReference type="GO" id="GO:0006979">
    <property type="term" value="P:response to oxidative stress"/>
    <property type="evidence" value="ECO:0007669"/>
    <property type="project" value="TreeGrafter"/>
</dbReference>
<comment type="caution">
    <text evidence="8">The sequence shown here is derived from an EMBL/GenBank/DDBJ whole genome shotgun (WGS) entry which is preliminary data.</text>
</comment>
<dbReference type="GO" id="GO:0005829">
    <property type="term" value="C:cytosol"/>
    <property type="evidence" value="ECO:0007669"/>
    <property type="project" value="TreeGrafter"/>
</dbReference>